<proteinExistence type="predicted"/>
<keyword evidence="2" id="KW-1185">Reference proteome</keyword>
<dbReference type="Gene3D" id="3.30.530.20">
    <property type="match status" value="1"/>
</dbReference>
<dbReference type="InterPro" id="IPR023393">
    <property type="entry name" value="START-like_dom_sf"/>
</dbReference>
<protein>
    <submittedName>
        <fullName evidence="1">Ligand-binding SRPBCC domain-containing protein</fullName>
    </submittedName>
</protein>
<dbReference type="RefSeq" id="WP_184201090.1">
    <property type="nucleotide sequence ID" value="NZ_JACHGW010000004.1"/>
</dbReference>
<name>A0A7W9SU73_ARMRO</name>
<comment type="caution">
    <text evidence="1">The sequence shown here is derived from an EMBL/GenBank/DDBJ whole genome shotgun (WGS) entry which is preliminary data.</text>
</comment>
<reference evidence="1 2" key="1">
    <citation type="submission" date="2020-08" db="EMBL/GenBank/DDBJ databases">
        <title>Genomic Encyclopedia of Type Strains, Phase IV (KMG-IV): sequencing the most valuable type-strain genomes for metagenomic binning, comparative biology and taxonomic classification.</title>
        <authorList>
            <person name="Goeker M."/>
        </authorList>
    </citation>
    <scope>NUCLEOTIDE SEQUENCE [LARGE SCALE GENOMIC DNA]</scope>
    <source>
        <strain evidence="1 2">DSM 23562</strain>
    </source>
</reference>
<dbReference type="Proteomes" id="UP000520814">
    <property type="component" value="Unassembled WGS sequence"/>
</dbReference>
<gene>
    <name evidence="1" type="ORF">HNQ39_004120</name>
</gene>
<evidence type="ECO:0000313" key="2">
    <source>
        <dbReference type="Proteomes" id="UP000520814"/>
    </source>
</evidence>
<dbReference type="AlphaFoldDB" id="A0A7W9SU73"/>
<accession>A0A7W9SU73</accession>
<organism evidence="1 2">
    <name type="scientific">Armatimonas rosea</name>
    <dbReference type="NCBI Taxonomy" id="685828"/>
    <lineage>
        <taxon>Bacteria</taxon>
        <taxon>Bacillati</taxon>
        <taxon>Armatimonadota</taxon>
        <taxon>Armatimonadia</taxon>
        <taxon>Armatimonadales</taxon>
        <taxon>Armatimonadaceae</taxon>
        <taxon>Armatimonas</taxon>
    </lineage>
</organism>
<evidence type="ECO:0000313" key="1">
    <source>
        <dbReference type="EMBL" id="MBB6052299.1"/>
    </source>
</evidence>
<dbReference type="SUPFAM" id="SSF55961">
    <property type="entry name" value="Bet v1-like"/>
    <property type="match status" value="1"/>
</dbReference>
<sequence>MRFHFEQHFPASQEEAFAFHADPANLALLHADRPGFRLLNHDGHVRPGATTYFEVTVCRILPVVFGFRQHLYEPPYRFGEERLHGPFRVFTHVHTFDPTPTGLLAKDDLDLQLPWYYGGEVAMRFLIAPMITQVFTRRQQALLRVLGQRP</sequence>
<dbReference type="EMBL" id="JACHGW010000004">
    <property type="protein sequence ID" value="MBB6052299.1"/>
    <property type="molecule type" value="Genomic_DNA"/>
</dbReference>